<dbReference type="NCBIfam" id="TIGR02937">
    <property type="entry name" value="sigma70-ECF"/>
    <property type="match status" value="1"/>
</dbReference>
<reference evidence="8 9" key="1">
    <citation type="journal article" date="2015" name="Int. J. Syst. Evol. Microbiol.">
        <title>Description of Sphingopyxis fribergensis sp. nov. - a soil bacterium with the ability to degrade styrene and phenylacetic acid.</title>
        <authorList>
            <person name="Oelschlagel M."/>
            <person name="Ruckert C."/>
            <person name="Kalinowski J."/>
            <person name="Schmidt G."/>
            <person name="Schlomann M."/>
            <person name="Tischler D."/>
        </authorList>
    </citation>
    <scope>NUCLEOTIDE SEQUENCE [LARGE SCALE GENOMIC DNA]</scope>
    <source>
        <strain evidence="8 9">Kp5.2</strain>
    </source>
</reference>
<evidence type="ECO:0000313" key="9">
    <source>
        <dbReference type="Proteomes" id="UP000030907"/>
    </source>
</evidence>
<evidence type="ECO:0000259" key="7">
    <source>
        <dbReference type="Pfam" id="PF08281"/>
    </source>
</evidence>
<dbReference type="InterPro" id="IPR039425">
    <property type="entry name" value="RNA_pol_sigma-70-like"/>
</dbReference>
<dbReference type="HOGENOM" id="CLU_047691_4_2_5"/>
<dbReference type="Pfam" id="PF08281">
    <property type="entry name" value="Sigma70_r4_2"/>
    <property type="match status" value="1"/>
</dbReference>
<dbReference type="EMBL" id="CP009122">
    <property type="protein sequence ID" value="AJA09274.1"/>
    <property type="molecule type" value="Genomic_DNA"/>
</dbReference>
<dbReference type="InterPro" id="IPR013325">
    <property type="entry name" value="RNA_pol_sigma_r2"/>
</dbReference>
<proteinExistence type="inferred from homology"/>
<dbReference type="SUPFAM" id="SSF88946">
    <property type="entry name" value="Sigma2 domain of RNA polymerase sigma factors"/>
    <property type="match status" value="1"/>
</dbReference>
<evidence type="ECO:0000256" key="2">
    <source>
        <dbReference type="ARBA" id="ARBA00023015"/>
    </source>
</evidence>
<dbReference type="PANTHER" id="PTHR43133:SF63">
    <property type="entry name" value="RNA POLYMERASE SIGMA FACTOR FECI-RELATED"/>
    <property type="match status" value="1"/>
</dbReference>
<keyword evidence="2" id="KW-0805">Transcription regulation</keyword>
<dbReference type="KEGG" id="sphk:SKP52_11890"/>
<protein>
    <recommendedName>
        <fullName evidence="10">ECF subfamily RNA polymerase sigma-24 factor</fullName>
    </recommendedName>
</protein>
<evidence type="ECO:0008006" key="10">
    <source>
        <dbReference type="Google" id="ProtNLM"/>
    </source>
</evidence>
<dbReference type="InterPro" id="IPR013249">
    <property type="entry name" value="RNA_pol_sigma70_r4_t2"/>
</dbReference>
<keyword evidence="4" id="KW-0804">Transcription</keyword>
<dbReference type="GO" id="GO:0003677">
    <property type="term" value="F:DNA binding"/>
    <property type="evidence" value="ECO:0007669"/>
    <property type="project" value="InterPro"/>
</dbReference>
<feature type="domain" description="RNA polymerase sigma-70 region 2" evidence="6">
    <location>
        <begin position="35"/>
        <end position="99"/>
    </location>
</feature>
<dbReference type="InterPro" id="IPR007627">
    <property type="entry name" value="RNA_pol_sigma70_r2"/>
</dbReference>
<dbReference type="InterPro" id="IPR036388">
    <property type="entry name" value="WH-like_DNA-bd_sf"/>
</dbReference>
<dbReference type="STRING" id="1515612.SKP52_11890"/>
<comment type="similarity">
    <text evidence="1">Belongs to the sigma-70 factor family. ECF subfamily.</text>
</comment>
<organism evidence="8 9">
    <name type="scientific">Sphingopyxis fribergensis</name>
    <dbReference type="NCBI Taxonomy" id="1515612"/>
    <lineage>
        <taxon>Bacteria</taxon>
        <taxon>Pseudomonadati</taxon>
        <taxon>Pseudomonadota</taxon>
        <taxon>Alphaproteobacteria</taxon>
        <taxon>Sphingomonadales</taxon>
        <taxon>Sphingomonadaceae</taxon>
        <taxon>Sphingopyxis</taxon>
    </lineage>
</organism>
<dbReference type="PANTHER" id="PTHR43133">
    <property type="entry name" value="RNA POLYMERASE ECF-TYPE SIGMA FACTO"/>
    <property type="match status" value="1"/>
</dbReference>
<dbReference type="Gene3D" id="1.10.1740.10">
    <property type="match status" value="1"/>
</dbReference>
<feature type="domain" description="RNA polymerase sigma factor 70 region 4 type 2" evidence="7">
    <location>
        <begin position="136"/>
        <end position="182"/>
    </location>
</feature>
<evidence type="ECO:0000256" key="5">
    <source>
        <dbReference type="SAM" id="MobiDB-lite"/>
    </source>
</evidence>
<dbReference type="GO" id="GO:0016987">
    <property type="term" value="F:sigma factor activity"/>
    <property type="evidence" value="ECO:0007669"/>
    <property type="project" value="UniProtKB-KW"/>
</dbReference>
<keyword evidence="3" id="KW-0731">Sigma factor</keyword>
<dbReference type="CDD" id="cd06171">
    <property type="entry name" value="Sigma70_r4"/>
    <property type="match status" value="1"/>
</dbReference>
<dbReference type="GO" id="GO:0006352">
    <property type="term" value="P:DNA-templated transcription initiation"/>
    <property type="evidence" value="ECO:0007669"/>
    <property type="project" value="InterPro"/>
</dbReference>
<sequence>MTTHVGCGDADTSKREARSAATSPRSPAVAFDAFYRAEHARMLGYFRRKAGRDDAADLAQDAFTLFLRSGALDRVDHPQAYLIRIARNLLINRARGQKRAGAVFYPFDEECDAPVPPDQLRRIEEIDIRRVFRPTLLAMPPRTRRIFLMSRLRQQTYREIAQQLGITDKAVEHHISRALARCRKAFAARYA</sequence>
<dbReference type="SUPFAM" id="SSF88659">
    <property type="entry name" value="Sigma3 and sigma4 domains of RNA polymerase sigma factors"/>
    <property type="match status" value="1"/>
</dbReference>
<keyword evidence="9" id="KW-1185">Reference proteome</keyword>
<evidence type="ECO:0000256" key="1">
    <source>
        <dbReference type="ARBA" id="ARBA00010641"/>
    </source>
</evidence>
<dbReference type="Proteomes" id="UP000030907">
    <property type="component" value="Chromosome"/>
</dbReference>
<evidence type="ECO:0000259" key="6">
    <source>
        <dbReference type="Pfam" id="PF04542"/>
    </source>
</evidence>
<accession>A0A0A7PH31</accession>
<dbReference type="AlphaFoldDB" id="A0A0A7PH31"/>
<evidence type="ECO:0000313" key="8">
    <source>
        <dbReference type="EMBL" id="AJA09274.1"/>
    </source>
</evidence>
<gene>
    <name evidence="8" type="ORF">SKP52_11890</name>
</gene>
<dbReference type="InterPro" id="IPR014284">
    <property type="entry name" value="RNA_pol_sigma-70_dom"/>
</dbReference>
<feature type="region of interest" description="Disordered" evidence="5">
    <location>
        <begin position="1"/>
        <end position="24"/>
    </location>
</feature>
<evidence type="ECO:0000256" key="4">
    <source>
        <dbReference type="ARBA" id="ARBA00023163"/>
    </source>
</evidence>
<dbReference type="Pfam" id="PF04542">
    <property type="entry name" value="Sigma70_r2"/>
    <property type="match status" value="1"/>
</dbReference>
<dbReference type="RefSeq" id="WP_160292405.1">
    <property type="nucleotide sequence ID" value="NZ_CP009122.1"/>
</dbReference>
<name>A0A0A7PH31_9SPHN</name>
<evidence type="ECO:0000256" key="3">
    <source>
        <dbReference type="ARBA" id="ARBA00023082"/>
    </source>
</evidence>
<dbReference type="InterPro" id="IPR013324">
    <property type="entry name" value="RNA_pol_sigma_r3/r4-like"/>
</dbReference>
<dbReference type="Gene3D" id="1.10.10.10">
    <property type="entry name" value="Winged helix-like DNA-binding domain superfamily/Winged helix DNA-binding domain"/>
    <property type="match status" value="1"/>
</dbReference>